<dbReference type="GO" id="GO:0005886">
    <property type="term" value="C:plasma membrane"/>
    <property type="evidence" value="ECO:0007669"/>
    <property type="project" value="UniProtKB-SubCell"/>
</dbReference>
<keyword evidence="2" id="KW-0564">Palmitate</keyword>
<evidence type="ECO:0000256" key="2">
    <source>
        <dbReference type="RuleBase" id="RU362097"/>
    </source>
</evidence>
<dbReference type="EMBL" id="MPSB01000004">
    <property type="protein sequence ID" value="ONF96466.1"/>
    <property type="molecule type" value="Genomic_DNA"/>
</dbReference>
<evidence type="ECO:0000313" key="3">
    <source>
        <dbReference type="EMBL" id="ONF96466.1"/>
    </source>
</evidence>
<keyword evidence="2" id="KW-0449">Lipoprotein</keyword>
<dbReference type="PANTHER" id="PTHR30203:SF25">
    <property type="entry name" value="OUTER MEMBRANE PROTEIN-RELATED"/>
    <property type="match status" value="1"/>
</dbReference>
<dbReference type="GO" id="GO:0015562">
    <property type="term" value="F:efflux transmembrane transporter activity"/>
    <property type="evidence" value="ECO:0007669"/>
    <property type="project" value="InterPro"/>
</dbReference>
<dbReference type="PROSITE" id="PS51257">
    <property type="entry name" value="PROKAR_LIPOPROTEIN"/>
    <property type="match status" value="1"/>
</dbReference>
<keyword evidence="2" id="KW-0812">Transmembrane</keyword>
<dbReference type="NCBIfam" id="TIGR01845">
    <property type="entry name" value="outer_NodT"/>
    <property type="match status" value="1"/>
</dbReference>
<keyword evidence="2" id="KW-1134">Transmembrane beta strand</keyword>
<dbReference type="Gene3D" id="1.20.1600.10">
    <property type="entry name" value="Outer membrane efflux proteins (OEP)"/>
    <property type="match status" value="1"/>
</dbReference>
<comment type="caution">
    <text evidence="3">The sequence shown here is derived from an EMBL/GenBank/DDBJ whole genome shotgun (WGS) entry which is preliminary data.</text>
</comment>
<dbReference type="PANTHER" id="PTHR30203">
    <property type="entry name" value="OUTER MEMBRANE CATION EFFLUX PROTEIN"/>
    <property type="match status" value="1"/>
</dbReference>
<accession>A0A1V2EUW0</accession>
<comment type="similarity">
    <text evidence="1 2">Belongs to the outer membrane factor (OMF) (TC 1.B.17) family.</text>
</comment>
<dbReference type="InterPro" id="IPR003423">
    <property type="entry name" value="OMP_efflux"/>
</dbReference>
<keyword evidence="4" id="KW-1185">Reference proteome</keyword>
<dbReference type="AlphaFoldDB" id="A0A1V2EUW0"/>
<evidence type="ECO:0000256" key="1">
    <source>
        <dbReference type="ARBA" id="ARBA00007613"/>
    </source>
</evidence>
<organism evidence="3 4">
    <name type="scientific">Sphingomonas jeddahensis</name>
    <dbReference type="NCBI Taxonomy" id="1915074"/>
    <lineage>
        <taxon>Bacteria</taxon>
        <taxon>Pseudomonadati</taxon>
        <taxon>Pseudomonadota</taxon>
        <taxon>Alphaproteobacteria</taxon>
        <taxon>Sphingomonadales</taxon>
        <taxon>Sphingomonadaceae</taxon>
        <taxon>Sphingomonas</taxon>
    </lineage>
</organism>
<dbReference type="Pfam" id="PF02321">
    <property type="entry name" value="OEP"/>
    <property type="match status" value="2"/>
</dbReference>
<protein>
    <submittedName>
        <fullName evidence="3">Toluene efflux pump outer membrane protein TtgF</fullName>
    </submittedName>
</protein>
<reference evidence="3 4" key="1">
    <citation type="submission" date="2016-11" db="EMBL/GenBank/DDBJ databases">
        <title>Genome sequence of Sphingomonas jeddahensis G39.</title>
        <authorList>
            <person name="Poehlein A."/>
            <person name="Wuebbeler J.H."/>
            <person name="Steinbuechel A."/>
            <person name="Daniel R."/>
        </authorList>
    </citation>
    <scope>NUCLEOTIDE SEQUENCE [LARGE SCALE GENOMIC DNA]</scope>
    <source>
        <strain evidence="3 4">G39</strain>
    </source>
</reference>
<dbReference type="STRING" id="1915074.SPHI_12510"/>
<gene>
    <name evidence="3" type="primary">ttgF</name>
    <name evidence="3" type="ORF">SPHI_12510</name>
</gene>
<keyword evidence="2" id="KW-0472">Membrane</keyword>
<sequence length="498" mass="52332">MLDPRIASGHFAPMTRMRASLLLVAALGGCTVGPDYRPRTTAELGVPDAFSVTAGPKRDDLTRWWRSFDDPVLGDLVEQAATANLDVAQATARLRQAREALLQSRASLLPTLNGSGGFSRSETLRGGQTLITLPDGTTQSIGGGGGSNFSLGLDAQYQLGLFGEVRRTVEASRAQYEASGFDQATVLLSVQAEVARNYVLARLYQLQLVNARDSLALQDDNLEIAGFRVQAGLVSSLDQEQARAQRAQTAASVPQIEQQYNAAVSRLGVLTAQAPGALKPLLAATKPIPRGPQTQGIGIPADVLRQRPDVRAAERSLAAATAQIGVAKAALYPALAISGNIDTRAGNLGGLLDTVTGGLFAGLTQAIFNGGRLNSQVRSAEAATDAALATYKQAVLTALEEIENAVVALNTAEVREREFGVALEAANNSAILSRSQYRTGLTDFTTLSQQEASLLSARNSAAQARADHATALVQLYTALGGGWDSTTTPQAPDQDGNR</sequence>
<proteinExistence type="inferred from homology"/>
<comment type="subcellular location">
    <subcellularLocation>
        <location evidence="2">Cell membrane</location>
        <topology evidence="2">Lipid-anchor</topology>
    </subcellularLocation>
</comment>
<dbReference type="SUPFAM" id="SSF56954">
    <property type="entry name" value="Outer membrane efflux proteins (OEP)"/>
    <property type="match status" value="1"/>
</dbReference>
<dbReference type="Gene3D" id="2.20.200.10">
    <property type="entry name" value="Outer membrane efflux proteins (OEP)"/>
    <property type="match status" value="1"/>
</dbReference>
<name>A0A1V2EUW0_9SPHN</name>
<dbReference type="InterPro" id="IPR010131">
    <property type="entry name" value="MdtP/NodT-like"/>
</dbReference>
<evidence type="ECO:0000313" key="4">
    <source>
        <dbReference type="Proteomes" id="UP000188729"/>
    </source>
</evidence>
<dbReference type="Proteomes" id="UP000188729">
    <property type="component" value="Unassembled WGS sequence"/>
</dbReference>